<name>A0A9D5QCN9_UNCW3</name>
<protein>
    <submittedName>
        <fullName evidence="2">DUF541 domain-containing protein</fullName>
    </submittedName>
</protein>
<dbReference type="PANTHER" id="PTHR34387">
    <property type="entry name" value="SLR1258 PROTEIN"/>
    <property type="match status" value="1"/>
</dbReference>
<evidence type="ECO:0000313" key="3">
    <source>
        <dbReference type="Proteomes" id="UP000630660"/>
    </source>
</evidence>
<feature type="signal peptide" evidence="1">
    <location>
        <begin position="1"/>
        <end position="24"/>
    </location>
</feature>
<dbReference type="InterPro" id="IPR007497">
    <property type="entry name" value="SIMPL/DUF541"/>
</dbReference>
<proteinExistence type="predicted"/>
<dbReference type="Proteomes" id="UP000630660">
    <property type="component" value="Unassembled WGS sequence"/>
</dbReference>
<organism evidence="2 3">
    <name type="scientific">candidate division WOR-3 bacterium</name>
    <dbReference type="NCBI Taxonomy" id="2052148"/>
    <lineage>
        <taxon>Bacteria</taxon>
        <taxon>Bacteria division WOR-3</taxon>
    </lineage>
</organism>
<gene>
    <name evidence="2" type="ORF">GF359_06015</name>
</gene>
<feature type="chain" id="PRO_5038450715" evidence="1">
    <location>
        <begin position="25"/>
        <end position="241"/>
    </location>
</feature>
<reference evidence="2" key="1">
    <citation type="submission" date="2019-11" db="EMBL/GenBank/DDBJ databases">
        <title>Microbial mats filling the niche in hypersaline microbial mats.</title>
        <authorList>
            <person name="Wong H.L."/>
            <person name="Macleod F.I."/>
            <person name="White R.A. III"/>
            <person name="Burns B.P."/>
        </authorList>
    </citation>
    <scope>NUCLEOTIDE SEQUENCE</scope>
    <source>
        <strain evidence="2">Bin_327</strain>
    </source>
</reference>
<evidence type="ECO:0000313" key="2">
    <source>
        <dbReference type="EMBL" id="MBD3364754.1"/>
    </source>
</evidence>
<dbReference type="Pfam" id="PF04402">
    <property type="entry name" value="SIMPL"/>
    <property type="match status" value="1"/>
</dbReference>
<dbReference type="InterPro" id="IPR052022">
    <property type="entry name" value="26kDa_periplasmic_antigen"/>
</dbReference>
<comment type="caution">
    <text evidence="2">The sequence shown here is derived from an EMBL/GenBank/DDBJ whole genome shotgun (WGS) entry which is preliminary data.</text>
</comment>
<dbReference type="GO" id="GO:0006974">
    <property type="term" value="P:DNA damage response"/>
    <property type="evidence" value="ECO:0007669"/>
    <property type="project" value="TreeGrafter"/>
</dbReference>
<dbReference type="PANTHER" id="PTHR34387:SF1">
    <property type="entry name" value="PERIPLASMIC IMMUNOGENIC PROTEIN"/>
    <property type="match status" value="1"/>
</dbReference>
<dbReference type="Gene3D" id="3.30.70.2970">
    <property type="entry name" value="Protein of unknown function (DUF541), domain 2"/>
    <property type="match status" value="1"/>
</dbReference>
<dbReference type="AlphaFoldDB" id="A0A9D5QCN9"/>
<sequence length="241" mass="26752">MEENMKKTPIFVLAVLMVSGLAQAQTDTRSTIYVTGTAEVMVTPDICYLSLAVETFHKEIGQAYKENNEITNKVKKAIEAEGIEKKDMQTTGFYISPIYDYDDYDRQELVEYSVSHYLTVKIRDLDKVPEILDAAVKGGATSVDNVSFTVENPKDYTQEAREEAVKAARKKAETLARLNGVSLGRPISISEAEPGGYSYYSNYYAQSSLAGYGGYRNGGGAPLEQGEIKLTHTVYITYEIK</sequence>
<keyword evidence="1" id="KW-0732">Signal</keyword>
<dbReference type="Gene3D" id="3.30.110.170">
    <property type="entry name" value="Protein of unknown function (DUF541), domain 1"/>
    <property type="match status" value="1"/>
</dbReference>
<evidence type="ECO:0000256" key="1">
    <source>
        <dbReference type="SAM" id="SignalP"/>
    </source>
</evidence>
<dbReference type="EMBL" id="WJKJ01000196">
    <property type="protein sequence ID" value="MBD3364754.1"/>
    <property type="molecule type" value="Genomic_DNA"/>
</dbReference>
<accession>A0A9D5QCN9</accession>